<dbReference type="PROSITE" id="PS01360">
    <property type="entry name" value="ZF_MYND_1"/>
    <property type="match status" value="1"/>
</dbReference>
<dbReference type="AlphaFoldDB" id="A0AAE0JXY4"/>
<organism evidence="7 8">
    <name type="scientific">Lasiosphaeria ovina</name>
    <dbReference type="NCBI Taxonomy" id="92902"/>
    <lineage>
        <taxon>Eukaryota</taxon>
        <taxon>Fungi</taxon>
        <taxon>Dikarya</taxon>
        <taxon>Ascomycota</taxon>
        <taxon>Pezizomycotina</taxon>
        <taxon>Sordariomycetes</taxon>
        <taxon>Sordariomycetidae</taxon>
        <taxon>Sordariales</taxon>
        <taxon>Lasiosphaeriaceae</taxon>
        <taxon>Lasiosphaeria</taxon>
    </lineage>
</organism>
<evidence type="ECO:0000256" key="5">
    <source>
        <dbReference type="SAM" id="MobiDB-lite"/>
    </source>
</evidence>
<accession>A0AAE0JXY4</accession>
<dbReference type="Pfam" id="PF01753">
    <property type="entry name" value="zf-MYND"/>
    <property type="match status" value="1"/>
</dbReference>
<evidence type="ECO:0000313" key="7">
    <source>
        <dbReference type="EMBL" id="KAK3365716.1"/>
    </source>
</evidence>
<proteinExistence type="predicted"/>
<dbReference type="PROSITE" id="PS50865">
    <property type="entry name" value="ZF_MYND_2"/>
    <property type="match status" value="1"/>
</dbReference>
<gene>
    <name evidence="7" type="ORF">B0T24DRAFT_636538</name>
</gene>
<dbReference type="Proteomes" id="UP001287356">
    <property type="component" value="Unassembled WGS sequence"/>
</dbReference>
<reference evidence="7" key="1">
    <citation type="journal article" date="2023" name="Mol. Phylogenet. Evol.">
        <title>Genome-scale phylogeny and comparative genomics of the fungal order Sordariales.</title>
        <authorList>
            <person name="Hensen N."/>
            <person name="Bonometti L."/>
            <person name="Westerberg I."/>
            <person name="Brannstrom I.O."/>
            <person name="Guillou S."/>
            <person name="Cros-Aarteil S."/>
            <person name="Calhoun S."/>
            <person name="Haridas S."/>
            <person name="Kuo A."/>
            <person name="Mondo S."/>
            <person name="Pangilinan J."/>
            <person name="Riley R."/>
            <person name="LaButti K."/>
            <person name="Andreopoulos B."/>
            <person name="Lipzen A."/>
            <person name="Chen C."/>
            <person name="Yan M."/>
            <person name="Daum C."/>
            <person name="Ng V."/>
            <person name="Clum A."/>
            <person name="Steindorff A."/>
            <person name="Ohm R.A."/>
            <person name="Martin F."/>
            <person name="Silar P."/>
            <person name="Natvig D.O."/>
            <person name="Lalanne C."/>
            <person name="Gautier V."/>
            <person name="Ament-Velasquez S.L."/>
            <person name="Kruys A."/>
            <person name="Hutchinson M.I."/>
            <person name="Powell A.J."/>
            <person name="Barry K."/>
            <person name="Miller A.N."/>
            <person name="Grigoriev I.V."/>
            <person name="Debuchy R."/>
            <person name="Gladieux P."/>
            <person name="Hiltunen Thoren M."/>
            <person name="Johannesson H."/>
        </authorList>
    </citation>
    <scope>NUCLEOTIDE SEQUENCE</scope>
    <source>
        <strain evidence="7">CBS 958.72</strain>
    </source>
</reference>
<evidence type="ECO:0000256" key="1">
    <source>
        <dbReference type="ARBA" id="ARBA00022723"/>
    </source>
</evidence>
<name>A0AAE0JXY4_9PEZI</name>
<feature type="compositionally biased region" description="Polar residues" evidence="5">
    <location>
        <begin position="29"/>
        <end position="39"/>
    </location>
</feature>
<reference evidence="7" key="2">
    <citation type="submission" date="2023-06" db="EMBL/GenBank/DDBJ databases">
        <authorList>
            <consortium name="Lawrence Berkeley National Laboratory"/>
            <person name="Haridas S."/>
            <person name="Hensen N."/>
            <person name="Bonometti L."/>
            <person name="Westerberg I."/>
            <person name="Brannstrom I.O."/>
            <person name="Guillou S."/>
            <person name="Cros-Aarteil S."/>
            <person name="Calhoun S."/>
            <person name="Kuo A."/>
            <person name="Mondo S."/>
            <person name="Pangilinan J."/>
            <person name="Riley R."/>
            <person name="Labutti K."/>
            <person name="Andreopoulos B."/>
            <person name="Lipzen A."/>
            <person name="Chen C."/>
            <person name="Yanf M."/>
            <person name="Daum C."/>
            <person name="Ng V."/>
            <person name="Clum A."/>
            <person name="Steindorff A."/>
            <person name="Ohm R."/>
            <person name="Martin F."/>
            <person name="Silar P."/>
            <person name="Natvig D."/>
            <person name="Lalanne C."/>
            <person name="Gautier V."/>
            <person name="Ament-Velasquez S.L."/>
            <person name="Kruys A."/>
            <person name="Hutchinson M.I."/>
            <person name="Powell A.J."/>
            <person name="Barry K."/>
            <person name="Miller A.N."/>
            <person name="Grigoriev I.V."/>
            <person name="Debuchy R."/>
            <person name="Gladieux P."/>
            <person name="Thoren M.H."/>
            <person name="Johannesson H."/>
        </authorList>
    </citation>
    <scope>NUCLEOTIDE SEQUENCE</scope>
    <source>
        <strain evidence="7">CBS 958.72</strain>
    </source>
</reference>
<dbReference type="InterPro" id="IPR002893">
    <property type="entry name" value="Znf_MYND"/>
</dbReference>
<feature type="domain" description="MYND-type" evidence="6">
    <location>
        <begin position="153"/>
        <end position="192"/>
    </location>
</feature>
<keyword evidence="1" id="KW-0479">Metal-binding</keyword>
<evidence type="ECO:0000259" key="6">
    <source>
        <dbReference type="PROSITE" id="PS50865"/>
    </source>
</evidence>
<keyword evidence="8" id="KW-1185">Reference proteome</keyword>
<dbReference type="Gene3D" id="6.10.140.2220">
    <property type="match status" value="1"/>
</dbReference>
<evidence type="ECO:0000256" key="4">
    <source>
        <dbReference type="PROSITE-ProRule" id="PRU00134"/>
    </source>
</evidence>
<comment type="caution">
    <text evidence="7">The sequence shown here is derived from an EMBL/GenBank/DDBJ whole genome shotgun (WGS) entry which is preliminary data.</text>
</comment>
<sequence>MAVPDFADTAAFPTFAGLPEIVTTPSPPQEHTTSDSSNNQDEDWFLLGQIKDNMTITQPTLVLFDRAGSPFALMFDGLGPGGVDFRARGLRKGSTAVVPRARRTPPKDESKRGFVAVAPEDAGSVRAVPGPLPRVIELGKWLRERRAAGAVGCDGCWREDGEMKKCTACGELQYCGKECQAKAWNDSHKIDCKIIKAIDAIWKHDD</sequence>
<feature type="region of interest" description="Disordered" evidence="5">
    <location>
        <begin position="17"/>
        <end position="41"/>
    </location>
</feature>
<evidence type="ECO:0000256" key="2">
    <source>
        <dbReference type="ARBA" id="ARBA00022771"/>
    </source>
</evidence>
<evidence type="ECO:0000256" key="3">
    <source>
        <dbReference type="ARBA" id="ARBA00022833"/>
    </source>
</evidence>
<dbReference type="GO" id="GO:0008270">
    <property type="term" value="F:zinc ion binding"/>
    <property type="evidence" value="ECO:0007669"/>
    <property type="project" value="UniProtKB-KW"/>
</dbReference>
<keyword evidence="3" id="KW-0862">Zinc</keyword>
<evidence type="ECO:0000313" key="8">
    <source>
        <dbReference type="Proteomes" id="UP001287356"/>
    </source>
</evidence>
<protein>
    <recommendedName>
        <fullName evidence="6">MYND-type domain-containing protein</fullName>
    </recommendedName>
</protein>
<dbReference type="EMBL" id="JAULSN010000008">
    <property type="protein sequence ID" value="KAK3365716.1"/>
    <property type="molecule type" value="Genomic_DNA"/>
</dbReference>
<dbReference type="SUPFAM" id="SSF144232">
    <property type="entry name" value="HIT/MYND zinc finger-like"/>
    <property type="match status" value="1"/>
</dbReference>
<keyword evidence="2 4" id="KW-0863">Zinc-finger</keyword>